<keyword evidence="18" id="KW-1185">Reference proteome</keyword>
<evidence type="ECO:0000259" key="15">
    <source>
        <dbReference type="Pfam" id="PF00593"/>
    </source>
</evidence>
<evidence type="ECO:0000256" key="10">
    <source>
        <dbReference type="ARBA" id="ARBA00023136"/>
    </source>
</evidence>
<dbReference type="InterPro" id="IPR000531">
    <property type="entry name" value="Beta-barrel_TonB"/>
</dbReference>
<dbReference type="Proteomes" id="UP000637769">
    <property type="component" value="Unassembled WGS sequence"/>
</dbReference>
<evidence type="ECO:0000256" key="6">
    <source>
        <dbReference type="ARBA" id="ARBA00022729"/>
    </source>
</evidence>
<protein>
    <submittedName>
        <fullName evidence="17">TonB-dependent receptor</fullName>
    </submittedName>
</protein>
<organism evidence="17 18">
    <name type="scientific">Asaia siamensis</name>
    <dbReference type="NCBI Taxonomy" id="110479"/>
    <lineage>
        <taxon>Bacteria</taxon>
        <taxon>Pseudomonadati</taxon>
        <taxon>Pseudomonadota</taxon>
        <taxon>Alphaproteobacteria</taxon>
        <taxon>Acetobacterales</taxon>
        <taxon>Acetobacteraceae</taxon>
        <taxon>Asaia</taxon>
    </lineage>
</organism>
<evidence type="ECO:0000256" key="2">
    <source>
        <dbReference type="ARBA" id="ARBA00022448"/>
    </source>
</evidence>
<dbReference type="PANTHER" id="PTHR32552:SF89">
    <property type="entry name" value="CATECHOLATE SIDEROPHORE RECEPTOR FIU"/>
    <property type="match status" value="1"/>
</dbReference>
<evidence type="ECO:0000256" key="1">
    <source>
        <dbReference type="ARBA" id="ARBA00004571"/>
    </source>
</evidence>
<keyword evidence="6 14" id="KW-0732">Signal</keyword>
<keyword evidence="2" id="KW-0813">Transport</keyword>
<dbReference type="Pfam" id="PF07715">
    <property type="entry name" value="Plug"/>
    <property type="match status" value="1"/>
</dbReference>
<evidence type="ECO:0000256" key="5">
    <source>
        <dbReference type="ARBA" id="ARBA00022692"/>
    </source>
</evidence>
<comment type="subcellular location">
    <subcellularLocation>
        <location evidence="1">Cell outer membrane</location>
        <topology evidence="1">Multi-pass membrane protein</topology>
    </subcellularLocation>
</comment>
<feature type="chain" id="PRO_5046258128" evidence="14">
    <location>
        <begin position="26"/>
        <end position="792"/>
    </location>
</feature>
<dbReference type="RefSeq" id="WP_229719896.1">
    <property type="nucleotide sequence ID" value="NZ_BMCH01000008.1"/>
</dbReference>
<evidence type="ECO:0000256" key="12">
    <source>
        <dbReference type="RuleBase" id="RU003357"/>
    </source>
</evidence>
<feature type="domain" description="TonB-dependent receptor plug" evidence="16">
    <location>
        <begin position="78"/>
        <end position="179"/>
    </location>
</feature>
<keyword evidence="8" id="KW-0406">Ion transport</keyword>
<evidence type="ECO:0000256" key="14">
    <source>
        <dbReference type="SAM" id="SignalP"/>
    </source>
</evidence>
<dbReference type="InterPro" id="IPR039426">
    <property type="entry name" value="TonB-dep_rcpt-like"/>
</dbReference>
<dbReference type="EMBL" id="BMCH01000008">
    <property type="protein sequence ID" value="GGC39879.1"/>
    <property type="molecule type" value="Genomic_DNA"/>
</dbReference>
<proteinExistence type="inferred from homology"/>
<dbReference type="Gene3D" id="2.40.170.20">
    <property type="entry name" value="TonB-dependent receptor, beta-barrel domain"/>
    <property type="match status" value="1"/>
</dbReference>
<evidence type="ECO:0000313" key="17">
    <source>
        <dbReference type="EMBL" id="GGC39879.1"/>
    </source>
</evidence>
<evidence type="ECO:0000256" key="11">
    <source>
        <dbReference type="ARBA" id="ARBA00023237"/>
    </source>
</evidence>
<comment type="similarity">
    <text evidence="12">Belongs to the TonB-dependent receptor family.</text>
</comment>
<keyword evidence="5" id="KW-0812">Transmembrane</keyword>
<evidence type="ECO:0000313" key="18">
    <source>
        <dbReference type="Proteomes" id="UP000637769"/>
    </source>
</evidence>
<evidence type="ECO:0000256" key="8">
    <source>
        <dbReference type="ARBA" id="ARBA00023065"/>
    </source>
</evidence>
<dbReference type="SUPFAM" id="SSF56935">
    <property type="entry name" value="Porins"/>
    <property type="match status" value="1"/>
</dbReference>
<gene>
    <name evidence="17" type="ORF">GCM10007207_26690</name>
</gene>
<evidence type="ECO:0000256" key="7">
    <source>
        <dbReference type="ARBA" id="ARBA00023004"/>
    </source>
</evidence>
<keyword evidence="17" id="KW-0675">Receptor</keyword>
<reference evidence="18" key="1">
    <citation type="journal article" date="2019" name="Int. J. Syst. Evol. Microbiol.">
        <title>The Global Catalogue of Microorganisms (GCM) 10K type strain sequencing project: providing services to taxonomists for standard genome sequencing and annotation.</title>
        <authorList>
            <consortium name="The Broad Institute Genomics Platform"/>
            <consortium name="The Broad Institute Genome Sequencing Center for Infectious Disease"/>
            <person name="Wu L."/>
            <person name="Ma J."/>
        </authorList>
    </citation>
    <scope>NUCLEOTIDE SEQUENCE [LARGE SCALE GENOMIC DNA]</scope>
    <source>
        <strain evidence="18">CCM 7132</strain>
    </source>
</reference>
<dbReference type="Pfam" id="PF00593">
    <property type="entry name" value="TonB_dep_Rec_b-barrel"/>
    <property type="match status" value="1"/>
</dbReference>
<keyword evidence="7" id="KW-0408">Iron</keyword>
<keyword evidence="10 12" id="KW-0472">Membrane</keyword>
<sequence>MSKYAFFLASPLLCALSVAPDCAFAESRDKTAHDERQEKAPVTARTPPAKREIVTVRRHRTNADGTTGRSIGGGLMPNQSAPRSQSGVNRDFIARQSPTVSPVAMIADLPGVVYSGNDPLGTNDEQQGLSVRGLDQTEIGYLFENVPAAPPLFLVPYASATADNENIASITLAQGAAETASPLYNAVGGELSVRMRKPSDERGGFIGGSWGSYNLNREFLRLESGVLGKTGVKGFASFSYRSADQWRGAGTSRRFHTDMRLMKEWGQKSSASVIFSFNRDRGYYLLPPTLAQWQRLGTNANYAADYVPGDSSYYKYQENARAQSFLSAPVSLHLDRHLTLDLTPYFIYVWGYDSYGTTLSRTNSYNGAMAAGALQVPASLGNSFASVATDVYHQSHPGLNSALHYETGANRLSLGYWYSYYDFSSLSRYVLPDSQGGVSNQWGAFPILTAAGAPLSSYDARLLQQINAISLTDRLHLLDRKLTLSAGLRMVLVSRSVTNLLPGARFRNGASYASPLPQFSAAYNLTPHDQIYINGTTGFRAPSGISSYQDRFSIATGRQSRVASSDIKPEYSIGEELGFRHKGMLTLSLALFNYNFTNRQVATTTVLNGVTTSESINGGGQTARGAQFELGLRPWHGFSPYLSGQYIHATIDNNIQSGADYLPTKGKRPVRTPTLSGSLGLSYDDGQFFGLFDGHYVGPTYSTFMNDERIPGFATANLSLGYRLQKTTKLKTPQIQLNLINLGRSGYLSGVSGVSLNRNATQGVFGTTIAGRAPTYFVGGGFAGVVSLSSGF</sequence>
<accession>A0ABQ1MJ48</accession>
<evidence type="ECO:0000256" key="3">
    <source>
        <dbReference type="ARBA" id="ARBA00022452"/>
    </source>
</evidence>
<evidence type="ECO:0000259" key="16">
    <source>
        <dbReference type="Pfam" id="PF07715"/>
    </source>
</evidence>
<keyword evidence="9 12" id="KW-0798">TonB box</keyword>
<comment type="caution">
    <text evidence="17">The sequence shown here is derived from an EMBL/GenBank/DDBJ whole genome shotgun (WGS) entry which is preliminary data.</text>
</comment>
<feature type="domain" description="TonB-dependent receptor-like beta-barrel" evidence="15">
    <location>
        <begin position="289"/>
        <end position="742"/>
    </location>
</feature>
<feature type="region of interest" description="Disordered" evidence="13">
    <location>
        <begin position="63"/>
        <end position="87"/>
    </location>
</feature>
<keyword evidence="3" id="KW-1134">Transmembrane beta strand</keyword>
<dbReference type="PANTHER" id="PTHR32552">
    <property type="entry name" value="FERRICHROME IRON RECEPTOR-RELATED"/>
    <property type="match status" value="1"/>
</dbReference>
<evidence type="ECO:0000256" key="9">
    <source>
        <dbReference type="ARBA" id="ARBA00023077"/>
    </source>
</evidence>
<evidence type="ECO:0000256" key="13">
    <source>
        <dbReference type="SAM" id="MobiDB-lite"/>
    </source>
</evidence>
<name>A0ABQ1MJ48_9PROT</name>
<keyword evidence="11" id="KW-0998">Cell outer membrane</keyword>
<dbReference type="InterPro" id="IPR012910">
    <property type="entry name" value="Plug_dom"/>
</dbReference>
<keyword evidence="4" id="KW-0410">Iron transport</keyword>
<dbReference type="InterPro" id="IPR036942">
    <property type="entry name" value="Beta-barrel_TonB_sf"/>
</dbReference>
<feature type="signal peptide" evidence="14">
    <location>
        <begin position="1"/>
        <end position="25"/>
    </location>
</feature>
<evidence type="ECO:0000256" key="4">
    <source>
        <dbReference type="ARBA" id="ARBA00022496"/>
    </source>
</evidence>
<feature type="compositionally biased region" description="Polar residues" evidence="13">
    <location>
        <begin position="77"/>
        <end position="87"/>
    </location>
</feature>